<evidence type="ECO:0000313" key="4">
    <source>
        <dbReference type="EnsemblMetazoa" id="XP_019759213.1"/>
    </source>
</evidence>
<evidence type="ECO:0000313" key="5">
    <source>
        <dbReference type="Proteomes" id="UP000019118"/>
    </source>
</evidence>
<dbReference type="InterPro" id="IPR045307">
    <property type="entry name" value="ADCK1_dom"/>
</dbReference>
<gene>
    <name evidence="4" type="primary">109537094</name>
    <name evidence="3" type="ORF">YQE_05883</name>
</gene>
<dbReference type="AlphaFoldDB" id="N6TIF9"/>
<dbReference type="Proteomes" id="UP000019118">
    <property type="component" value="Unassembled WGS sequence"/>
</dbReference>
<dbReference type="InterPro" id="IPR011009">
    <property type="entry name" value="Kinase-like_dom_sf"/>
</dbReference>
<reference evidence="3 5" key="1">
    <citation type="journal article" date="2013" name="Genome Biol.">
        <title>Draft genome of the mountain pine beetle, Dendroctonus ponderosae Hopkins, a major forest pest.</title>
        <authorList>
            <person name="Keeling C.I."/>
            <person name="Yuen M.M."/>
            <person name="Liao N.Y."/>
            <person name="Docking T.R."/>
            <person name="Chan S.K."/>
            <person name="Taylor G.A."/>
            <person name="Palmquist D.L."/>
            <person name="Jackman S.D."/>
            <person name="Nguyen A."/>
            <person name="Li M."/>
            <person name="Henderson H."/>
            <person name="Janes J.K."/>
            <person name="Zhao Y."/>
            <person name="Pandoh P."/>
            <person name="Moore R."/>
            <person name="Sperling F.A."/>
            <person name="Huber D.P."/>
            <person name="Birol I."/>
            <person name="Jones S.J."/>
            <person name="Bohlmann J."/>
        </authorList>
    </citation>
    <scope>NUCLEOTIDE SEQUENCE</scope>
</reference>
<evidence type="ECO:0000256" key="1">
    <source>
        <dbReference type="ARBA" id="ARBA00009670"/>
    </source>
</evidence>
<dbReference type="OrthoDB" id="427480at2759"/>
<evidence type="ECO:0000313" key="3">
    <source>
        <dbReference type="EMBL" id="ENN77588.1"/>
    </source>
</evidence>
<name>N6TIF9_DENPD</name>
<dbReference type="CDD" id="cd13969">
    <property type="entry name" value="ADCK1-like"/>
    <property type="match status" value="1"/>
</dbReference>
<dbReference type="OMA" id="DVMTTMV"/>
<dbReference type="PANTHER" id="PTHR43173">
    <property type="entry name" value="ABC1 FAMILY PROTEIN"/>
    <property type="match status" value="1"/>
</dbReference>
<evidence type="ECO:0000259" key="2">
    <source>
        <dbReference type="Pfam" id="PF03109"/>
    </source>
</evidence>
<dbReference type="HOGENOM" id="CLU_006533_2_6_1"/>
<keyword evidence="5" id="KW-1185">Reference proteome</keyword>
<feature type="domain" description="ABC1 atypical kinase-like" evidence="2">
    <location>
        <begin position="144"/>
        <end position="386"/>
    </location>
</feature>
<dbReference type="PANTHER" id="PTHR43173:SF28">
    <property type="entry name" value="AARF DOMAIN CONTAINING KINASE 5"/>
    <property type="match status" value="1"/>
</dbReference>
<organism evidence="3">
    <name type="scientific">Dendroctonus ponderosae</name>
    <name type="common">Mountain pine beetle</name>
    <dbReference type="NCBI Taxonomy" id="77166"/>
    <lineage>
        <taxon>Eukaryota</taxon>
        <taxon>Metazoa</taxon>
        <taxon>Ecdysozoa</taxon>
        <taxon>Arthropoda</taxon>
        <taxon>Hexapoda</taxon>
        <taxon>Insecta</taxon>
        <taxon>Pterygota</taxon>
        <taxon>Neoptera</taxon>
        <taxon>Endopterygota</taxon>
        <taxon>Coleoptera</taxon>
        <taxon>Polyphaga</taxon>
        <taxon>Cucujiformia</taxon>
        <taxon>Curculionidae</taxon>
        <taxon>Scolytinae</taxon>
        <taxon>Dendroctonus</taxon>
    </lineage>
</organism>
<comment type="similarity">
    <text evidence="1">Belongs to the protein kinase superfamily. ADCK protein kinase family.</text>
</comment>
<dbReference type="EnsemblMetazoa" id="XM_019903655.1">
    <property type="protein sequence ID" value="XP_019759214.1"/>
    <property type="gene ID" value="LOC109537094"/>
</dbReference>
<dbReference type="KEGG" id="dpa:109537094"/>
<dbReference type="InterPro" id="IPR051130">
    <property type="entry name" value="Mito_struct-func_regulator"/>
</dbReference>
<dbReference type="Pfam" id="PF03109">
    <property type="entry name" value="ABC1"/>
    <property type="match status" value="1"/>
</dbReference>
<proteinExistence type="inferred from homology"/>
<dbReference type="EnsemblMetazoa" id="XM_019903654.1">
    <property type="protein sequence ID" value="XP_019759213.1"/>
    <property type="gene ID" value="LOC109537094"/>
</dbReference>
<sequence>MSRWGSQLIRKCFRLNLKDLSNNRTKNKYPKYIFAGISATSAAVAVGAVKNEDDIIVGAKGLIRFVRSIQIGLAISLDYYFSTFGLSEEAENYALMMSRIHQRCAERIRDGCLENGGTYVKLGQGIVSLSHILPKEYIVTLKVLQDKCLARNKEELYQVFQEDFGHTPEELFKTFDSDPIAAASIAQVFKATTKEGRSVAVKVQYNDLQKRLNGDVMTINILLKIGTWLHPKVDFTWILNGFVDALKQELDFVNEGLNGERCARDLAHLKYVHVPAVLWNYTNTRVLVTEFIDGIKITDVKRLKQEGYSLADINIKLFESFGSQIFESGFVHADPHPGNIMIRKNNGKTQLIILDHGLYQIVPNAERMALSHLWKAIVLGDHNKMNVYSKALGVDDYTMFAEILTQTPLRTTGFRLKFKLSKQEEDYMRKVAGERFDQIVDCLQEMPNSLLLVLRNLNTIRAISYDLGNPIDRYAILARIATKTAFESENNGIIRKMLSIPKKCWFEVNLFLIRLVNFWRMQLLKLLYAIGAAPDVNKLIERAARAL</sequence>
<dbReference type="EMBL" id="KB740941">
    <property type="protein sequence ID" value="ENN77588.1"/>
    <property type="molecule type" value="Genomic_DNA"/>
</dbReference>
<dbReference type="InterPro" id="IPR004147">
    <property type="entry name" value="ABC1_dom"/>
</dbReference>
<dbReference type="EnsemblMetazoa" id="XM_019903656.1">
    <property type="protein sequence ID" value="XP_019759215.1"/>
    <property type="gene ID" value="LOC109537094"/>
</dbReference>
<accession>N6TIF9</accession>
<feature type="non-terminal residue" evidence="3">
    <location>
        <position position="1"/>
    </location>
</feature>
<protein>
    <recommendedName>
        <fullName evidence="2">ABC1 atypical kinase-like domain-containing protein</fullName>
    </recommendedName>
</protein>
<reference evidence="4" key="2">
    <citation type="submission" date="2024-08" db="UniProtKB">
        <authorList>
            <consortium name="EnsemblMetazoa"/>
        </authorList>
    </citation>
    <scope>IDENTIFICATION</scope>
</reference>
<dbReference type="SUPFAM" id="SSF56112">
    <property type="entry name" value="Protein kinase-like (PK-like)"/>
    <property type="match status" value="1"/>
</dbReference>